<dbReference type="InterPro" id="IPR052961">
    <property type="entry name" value="Oxido-Kinase-like_Enzymes"/>
</dbReference>
<dbReference type="PANTHER" id="PTHR23020:SF41">
    <property type="entry name" value="AMINOGLYCOSIDE PHOSPHOTRANSFERASE DOMAIN-CONTAINING PROTEIN"/>
    <property type="match status" value="1"/>
</dbReference>
<dbReference type="Gene3D" id="3.90.1200.10">
    <property type="match status" value="1"/>
</dbReference>
<accession>A0A1H1ZJI7</accession>
<evidence type="ECO:0000313" key="3">
    <source>
        <dbReference type="Proteomes" id="UP000199092"/>
    </source>
</evidence>
<dbReference type="GO" id="GO:0016740">
    <property type="term" value="F:transferase activity"/>
    <property type="evidence" value="ECO:0007669"/>
    <property type="project" value="UniProtKB-KW"/>
</dbReference>
<keyword evidence="2" id="KW-0808">Transferase</keyword>
<dbReference type="RefSeq" id="WP_091414877.1">
    <property type="nucleotide sequence ID" value="NZ_LT629749.1"/>
</dbReference>
<evidence type="ECO:0000259" key="1">
    <source>
        <dbReference type="SMART" id="SM00587"/>
    </source>
</evidence>
<name>A0A1H1ZJI7_9ACTN</name>
<dbReference type="SMART" id="SM00587">
    <property type="entry name" value="CHK"/>
    <property type="match status" value="1"/>
</dbReference>
<feature type="domain" description="CHK kinase-like" evidence="1">
    <location>
        <begin position="129"/>
        <end position="309"/>
    </location>
</feature>
<dbReference type="Proteomes" id="UP000199092">
    <property type="component" value="Chromosome I"/>
</dbReference>
<dbReference type="PANTHER" id="PTHR23020">
    <property type="entry name" value="UNCHARACTERIZED NUCLEAR HORMONE RECEPTOR-RELATED"/>
    <property type="match status" value="1"/>
</dbReference>
<evidence type="ECO:0000313" key="2">
    <source>
        <dbReference type="EMBL" id="SDT34001.1"/>
    </source>
</evidence>
<sequence length="377" mass="40601">MDGGAGAEAYPRQPEELTAGWLTERLRASGALPEGRVAGFGSEPLHPERGMTGVLVRLRLTYDGAAPGAPATLVAKFSSPDPYVRALVHSLGYVEREVRFYRELAADTPVRTPRCHAAAVDLADGAAVLLLEDLAPADHGDWLDGATVADLRLVLDAIAAVHVAWWEDPRIAAEDWLELRGPLSVPHLHDLVDATWPTFLARLSVPVTAEIEQAGALLSEHLEAVAGYLLLTPPRTLVHQDLDGPNLFFPEADGDRSVAVIDWQAATRGRPAVDVAWLLAGSCVPEQRRAAERELLRGYHRRLVALGTTGYPFERLWDDYRLALLLPAARLAGAVGVQVGPRGGFWDVVFPRYAQAIADLEVGALLAAGDWGPSAAC</sequence>
<keyword evidence="3" id="KW-1185">Reference proteome</keyword>
<dbReference type="EMBL" id="LT629749">
    <property type="protein sequence ID" value="SDT34001.1"/>
    <property type="molecule type" value="Genomic_DNA"/>
</dbReference>
<dbReference type="OrthoDB" id="3806873at2"/>
<dbReference type="SUPFAM" id="SSF56112">
    <property type="entry name" value="Protein kinase-like (PK-like)"/>
    <property type="match status" value="1"/>
</dbReference>
<dbReference type="Pfam" id="PF01636">
    <property type="entry name" value="APH"/>
    <property type="match status" value="1"/>
</dbReference>
<dbReference type="InterPro" id="IPR002575">
    <property type="entry name" value="Aminoglycoside_PTrfase"/>
</dbReference>
<dbReference type="InterPro" id="IPR011009">
    <property type="entry name" value="Kinase-like_dom_sf"/>
</dbReference>
<proteinExistence type="predicted"/>
<reference evidence="2 3" key="1">
    <citation type="submission" date="2016-10" db="EMBL/GenBank/DDBJ databases">
        <authorList>
            <person name="de Groot N.N."/>
        </authorList>
    </citation>
    <scope>NUCLEOTIDE SEQUENCE [LARGE SCALE GENOMIC DNA]</scope>
    <source>
        <strain evidence="2 3">DSM 21741</strain>
    </source>
</reference>
<organism evidence="2 3">
    <name type="scientific">Friedmanniella luteola</name>
    <dbReference type="NCBI Taxonomy" id="546871"/>
    <lineage>
        <taxon>Bacteria</taxon>
        <taxon>Bacillati</taxon>
        <taxon>Actinomycetota</taxon>
        <taxon>Actinomycetes</taxon>
        <taxon>Propionibacteriales</taxon>
        <taxon>Nocardioidaceae</taxon>
        <taxon>Friedmanniella</taxon>
    </lineage>
</organism>
<dbReference type="STRING" id="546871.SAMN04488543_3825"/>
<gene>
    <name evidence="2" type="ORF">SAMN04488543_3825</name>
</gene>
<dbReference type="InterPro" id="IPR015897">
    <property type="entry name" value="CHK_kinase-like"/>
</dbReference>
<protein>
    <submittedName>
        <fullName evidence="2">Phosphotransferase enzyme family protein</fullName>
    </submittedName>
</protein>
<dbReference type="AlphaFoldDB" id="A0A1H1ZJI7"/>